<evidence type="ECO:0000256" key="7">
    <source>
        <dbReference type="ARBA" id="ARBA00022989"/>
    </source>
</evidence>
<keyword evidence="8 10" id="KW-0472">Membrane</keyword>
<dbReference type="SUPFAM" id="SSF90123">
    <property type="entry name" value="ABC transporter transmembrane region"/>
    <property type="match status" value="1"/>
</dbReference>
<sequence length="620" mass="65879">MMDTVSNADPSSAASTTPPAPEARDTDAPGGGLWAILGPVRWTIRLAMAMAGVGMVCAVAAVAALAAMLECLGGGQVTILASTSTWDAWAFGALAAGLICASVLLRTVSFVISHLGAFRLEQTLRTDLTAHLARVPLGTIITAGTGTLTKTLQDDVKSLHAFVADSTPLFGRNYTAPVVTLALLVLIEWRLALVALAVFILGMAAMRLAMRDYATLRRRYDAARAAIQAAVIEFVQAMPVVRLFDGGSASFGRYNAALLAFREIFRSWIVISGTAGRMALAVLSPMPTLLAVSAVGVVLHAQGVVGFPTLVAVLMLSTGVADALIPLMWMNEFIRKARAGALRIQDLLAVPPLPEPRGSDTPRDASVVFDAVRFRYPDRADTAVCDVSFTAAPGTVTAVVGPSGAGKSTVARLIPRFWDVDEGAVRVGGVDVRDCDPDVLMRHVSFVFQDTFLFHDSIANNIRLARPEATQDEVEAAARAAQAHDFITALPDGYDTVAGDRGARLSGGQRQRITLARAILRDAPVLVLDEATAFADPENEALIVTALATLMRGKTTIVIAHRLSTIRDADQIVVLDQGRIAECGRHDTLVAADGLYARLWRTHEAAQGWTLRTEATETPS</sequence>
<keyword evidence="2" id="KW-0813">Transport</keyword>
<dbReference type="PROSITE" id="PS00211">
    <property type="entry name" value="ABC_TRANSPORTER_1"/>
    <property type="match status" value="1"/>
</dbReference>
<accession>A0A7W6WBZ7</accession>
<feature type="compositionally biased region" description="Low complexity" evidence="9">
    <location>
        <begin position="1"/>
        <end position="17"/>
    </location>
</feature>
<dbReference type="PANTHER" id="PTHR24221">
    <property type="entry name" value="ATP-BINDING CASSETTE SUB-FAMILY B"/>
    <property type="match status" value="1"/>
</dbReference>
<evidence type="ECO:0000256" key="10">
    <source>
        <dbReference type="SAM" id="Phobius"/>
    </source>
</evidence>
<dbReference type="InterPro" id="IPR039421">
    <property type="entry name" value="Type_1_exporter"/>
</dbReference>
<dbReference type="InterPro" id="IPR017871">
    <property type="entry name" value="ABC_transporter-like_CS"/>
</dbReference>
<dbReference type="InterPro" id="IPR011527">
    <property type="entry name" value="ABC1_TM_dom"/>
</dbReference>
<feature type="domain" description="ABC transporter" evidence="11">
    <location>
        <begin position="367"/>
        <end position="602"/>
    </location>
</feature>
<evidence type="ECO:0000313" key="13">
    <source>
        <dbReference type="EMBL" id="MBB4268056.1"/>
    </source>
</evidence>
<keyword evidence="4 10" id="KW-0812">Transmembrane</keyword>
<keyword evidence="6 13" id="KW-0067">ATP-binding</keyword>
<gene>
    <name evidence="13" type="ORF">GGD89_003710</name>
</gene>
<dbReference type="PROSITE" id="PS50929">
    <property type="entry name" value="ABC_TM1F"/>
    <property type="match status" value="1"/>
</dbReference>
<feature type="transmembrane region" description="Helical" evidence="10">
    <location>
        <begin position="305"/>
        <end position="329"/>
    </location>
</feature>
<keyword evidence="14" id="KW-1185">Reference proteome</keyword>
<dbReference type="InterPro" id="IPR027417">
    <property type="entry name" value="P-loop_NTPase"/>
</dbReference>
<evidence type="ECO:0000256" key="8">
    <source>
        <dbReference type="ARBA" id="ARBA00023136"/>
    </source>
</evidence>
<reference evidence="13 14" key="1">
    <citation type="submission" date="2020-08" db="EMBL/GenBank/DDBJ databases">
        <title>Genome sequencing of Purple Non-Sulfur Bacteria from various extreme environments.</title>
        <authorList>
            <person name="Mayer M."/>
        </authorList>
    </citation>
    <scope>NUCLEOTIDE SEQUENCE [LARGE SCALE GENOMIC DNA]</scope>
    <source>
        <strain evidence="13 14">JA131</strain>
    </source>
</reference>
<feature type="region of interest" description="Disordered" evidence="9">
    <location>
        <begin position="1"/>
        <end position="27"/>
    </location>
</feature>
<evidence type="ECO:0000256" key="9">
    <source>
        <dbReference type="SAM" id="MobiDB-lite"/>
    </source>
</evidence>
<feature type="transmembrane region" description="Helical" evidence="10">
    <location>
        <begin position="278"/>
        <end position="299"/>
    </location>
</feature>
<dbReference type="SMART" id="SM00382">
    <property type="entry name" value="AAA"/>
    <property type="match status" value="1"/>
</dbReference>
<evidence type="ECO:0000256" key="3">
    <source>
        <dbReference type="ARBA" id="ARBA00022475"/>
    </source>
</evidence>
<dbReference type="InterPro" id="IPR003439">
    <property type="entry name" value="ABC_transporter-like_ATP-bd"/>
</dbReference>
<dbReference type="Gene3D" id="3.40.50.300">
    <property type="entry name" value="P-loop containing nucleotide triphosphate hydrolases"/>
    <property type="match status" value="1"/>
</dbReference>
<dbReference type="GO" id="GO:0005886">
    <property type="term" value="C:plasma membrane"/>
    <property type="evidence" value="ECO:0007669"/>
    <property type="project" value="UniProtKB-SubCell"/>
</dbReference>
<keyword evidence="7 10" id="KW-1133">Transmembrane helix</keyword>
<dbReference type="AlphaFoldDB" id="A0A7W6WBZ7"/>
<evidence type="ECO:0000256" key="4">
    <source>
        <dbReference type="ARBA" id="ARBA00022692"/>
    </source>
</evidence>
<dbReference type="RefSeq" id="WP_246423219.1">
    <property type="nucleotide sequence ID" value="NZ_JACIGK010000046.1"/>
</dbReference>
<name>A0A7W6WBZ7_9PROT</name>
<dbReference type="FunFam" id="3.40.50.300:FF:000221">
    <property type="entry name" value="Multidrug ABC transporter ATP-binding protein"/>
    <property type="match status" value="1"/>
</dbReference>
<dbReference type="EMBL" id="JACIGK010000046">
    <property type="protein sequence ID" value="MBB4268056.1"/>
    <property type="molecule type" value="Genomic_DNA"/>
</dbReference>
<feature type="domain" description="ABC transmembrane type-1" evidence="12">
    <location>
        <begin position="53"/>
        <end position="336"/>
    </location>
</feature>
<dbReference type="PROSITE" id="PS50893">
    <property type="entry name" value="ABC_TRANSPORTER_2"/>
    <property type="match status" value="1"/>
</dbReference>
<comment type="subcellular location">
    <subcellularLocation>
        <location evidence="1">Cell membrane</location>
        <topology evidence="1">Multi-pass membrane protein</topology>
    </subcellularLocation>
</comment>
<dbReference type="GO" id="GO:0005524">
    <property type="term" value="F:ATP binding"/>
    <property type="evidence" value="ECO:0007669"/>
    <property type="project" value="UniProtKB-KW"/>
</dbReference>
<keyword evidence="3" id="KW-1003">Cell membrane</keyword>
<dbReference type="GO" id="GO:0140359">
    <property type="term" value="F:ABC-type transporter activity"/>
    <property type="evidence" value="ECO:0007669"/>
    <property type="project" value="InterPro"/>
</dbReference>
<dbReference type="InterPro" id="IPR003593">
    <property type="entry name" value="AAA+_ATPase"/>
</dbReference>
<keyword evidence="5" id="KW-0547">Nucleotide-binding</keyword>
<feature type="transmembrane region" description="Helical" evidence="10">
    <location>
        <begin position="89"/>
        <end position="112"/>
    </location>
</feature>
<evidence type="ECO:0000256" key="2">
    <source>
        <dbReference type="ARBA" id="ARBA00022448"/>
    </source>
</evidence>
<organism evidence="13 14">
    <name type="scientific">Roseospira visakhapatnamensis</name>
    <dbReference type="NCBI Taxonomy" id="390880"/>
    <lineage>
        <taxon>Bacteria</taxon>
        <taxon>Pseudomonadati</taxon>
        <taxon>Pseudomonadota</taxon>
        <taxon>Alphaproteobacteria</taxon>
        <taxon>Rhodospirillales</taxon>
        <taxon>Rhodospirillaceae</taxon>
        <taxon>Roseospira</taxon>
    </lineage>
</organism>
<dbReference type="Pfam" id="PF00005">
    <property type="entry name" value="ABC_tran"/>
    <property type="match status" value="1"/>
</dbReference>
<dbReference type="Gene3D" id="1.20.1560.10">
    <property type="entry name" value="ABC transporter type 1, transmembrane domain"/>
    <property type="match status" value="1"/>
</dbReference>
<dbReference type="InterPro" id="IPR036640">
    <property type="entry name" value="ABC1_TM_sf"/>
</dbReference>
<dbReference type="GO" id="GO:0016887">
    <property type="term" value="F:ATP hydrolysis activity"/>
    <property type="evidence" value="ECO:0007669"/>
    <property type="project" value="InterPro"/>
</dbReference>
<dbReference type="Pfam" id="PF00664">
    <property type="entry name" value="ABC_membrane"/>
    <property type="match status" value="1"/>
</dbReference>
<evidence type="ECO:0000259" key="12">
    <source>
        <dbReference type="PROSITE" id="PS50929"/>
    </source>
</evidence>
<proteinExistence type="predicted"/>
<evidence type="ECO:0000259" key="11">
    <source>
        <dbReference type="PROSITE" id="PS50893"/>
    </source>
</evidence>
<dbReference type="Proteomes" id="UP000554286">
    <property type="component" value="Unassembled WGS sequence"/>
</dbReference>
<evidence type="ECO:0000256" key="1">
    <source>
        <dbReference type="ARBA" id="ARBA00004651"/>
    </source>
</evidence>
<protein>
    <submittedName>
        <fullName evidence="13">ATP-binding cassette subfamily B protein</fullName>
    </submittedName>
</protein>
<comment type="caution">
    <text evidence="13">The sequence shown here is derived from an EMBL/GenBank/DDBJ whole genome shotgun (WGS) entry which is preliminary data.</text>
</comment>
<evidence type="ECO:0000313" key="14">
    <source>
        <dbReference type="Proteomes" id="UP000554286"/>
    </source>
</evidence>
<evidence type="ECO:0000256" key="5">
    <source>
        <dbReference type="ARBA" id="ARBA00022741"/>
    </source>
</evidence>
<dbReference type="SUPFAM" id="SSF52540">
    <property type="entry name" value="P-loop containing nucleoside triphosphate hydrolases"/>
    <property type="match status" value="1"/>
</dbReference>
<dbReference type="PANTHER" id="PTHR24221:SF654">
    <property type="entry name" value="ATP-BINDING CASSETTE SUB-FAMILY B MEMBER 6"/>
    <property type="match status" value="1"/>
</dbReference>
<evidence type="ECO:0000256" key="6">
    <source>
        <dbReference type="ARBA" id="ARBA00022840"/>
    </source>
</evidence>
<feature type="transmembrane region" description="Helical" evidence="10">
    <location>
        <begin position="46"/>
        <end position="69"/>
    </location>
</feature>